<name>A0A8H3ERP0_9LECA</name>
<evidence type="ECO:0000313" key="1">
    <source>
        <dbReference type="EMBL" id="CAF9910410.1"/>
    </source>
</evidence>
<dbReference type="InterPro" id="IPR038883">
    <property type="entry name" value="AN11006-like"/>
</dbReference>
<proteinExistence type="predicted"/>
<gene>
    <name evidence="1" type="ORF">ALECFALPRED_006590</name>
</gene>
<accession>A0A8H3ERP0</accession>
<evidence type="ECO:0000313" key="2">
    <source>
        <dbReference type="Proteomes" id="UP000664203"/>
    </source>
</evidence>
<reference evidence="1" key="1">
    <citation type="submission" date="2021-03" db="EMBL/GenBank/DDBJ databases">
        <authorList>
            <person name="Tagirdzhanova G."/>
        </authorList>
    </citation>
    <scope>NUCLEOTIDE SEQUENCE</scope>
</reference>
<dbReference type="Proteomes" id="UP000664203">
    <property type="component" value="Unassembled WGS sequence"/>
</dbReference>
<comment type="caution">
    <text evidence="1">The sequence shown here is derived from an EMBL/GenBank/DDBJ whole genome shotgun (WGS) entry which is preliminary data.</text>
</comment>
<sequence>MGVAFSIALNYYTSANWGESPEEPFHFANLPAEIRNQVYRCILIQRTQPVKIVKSQRGPTINDLAIIFINRLIYSEAMPIFLCGNAFSITGRRKEHTWLRRMRPEGRSELRNITLEVSEYGCKHDFSVYNALSMCPRVHLTLKVRPSRLAEAALEGDLRNMHGFAGVTSDALPKEANLCSIHQRTGLAGWEVTLKRDRRRHFELLLQQFQAPCVGKCRVHKGREGTHTQATIHISFDEACYYCC</sequence>
<dbReference type="PANTHER" id="PTHR42085">
    <property type="entry name" value="F-BOX DOMAIN-CONTAINING PROTEIN"/>
    <property type="match status" value="1"/>
</dbReference>
<keyword evidence="2" id="KW-1185">Reference proteome</keyword>
<dbReference type="AlphaFoldDB" id="A0A8H3ERP0"/>
<dbReference type="PANTHER" id="PTHR42085:SF1">
    <property type="entry name" value="F-BOX DOMAIN-CONTAINING PROTEIN"/>
    <property type="match status" value="1"/>
</dbReference>
<dbReference type="EMBL" id="CAJPDR010000042">
    <property type="protein sequence ID" value="CAF9910410.1"/>
    <property type="molecule type" value="Genomic_DNA"/>
</dbReference>
<dbReference type="OrthoDB" id="62952at2759"/>
<protein>
    <submittedName>
        <fullName evidence="1">Uncharacterized protein</fullName>
    </submittedName>
</protein>
<organism evidence="1 2">
    <name type="scientific">Alectoria fallacina</name>
    <dbReference type="NCBI Taxonomy" id="1903189"/>
    <lineage>
        <taxon>Eukaryota</taxon>
        <taxon>Fungi</taxon>
        <taxon>Dikarya</taxon>
        <taxon>Ascomycota</taxon>
        <taxon>Pezizomycotina</taxon>
        <taxon>Lecanoromycetes</taxon>
        <taxon>OSLEUM clade</taxon>
        <taxon>Lecanoromycetidae</taxon>
        <taxon>Lecanorales</taxon>
        <taxon>Lecanorineae</taxon>
        <taxon>Parmeliaceae</taxon>
        <taxon>Alectoria</taxon>
    </lineage>
</organism>